<comment type="caution">
    <text evidence="1">The sequence shown here is derived from an EMBL/GenBank/DDBJ whole genome shotgun (WGS) entry which is preliminary data.</text>
</comment>
<dbReference type="EMBL" id="LAZR01000483">
    <property type="protein sequence ID" value="KKN67128.1"/>
    <property type="molecule type" value="Genomic_DNA"/>
</dbReference>
<evidence type="ECO:0000313" key="1">
    <source>
        <dbReference type="EMBL" id="KKN67128.1"/>
    </source>
</evidence>
<accession>A0A0F9VMV0</accession>
<organism evidence="1">
    <name type="scientific">marine sediment metagenome</name>
    <dbReference type="NCBI Taxonomy" id="412755"/>
    <lineage>
        <taxon>unclassified sequences</taxon>
        <taxon>metagenomes</taxon>
        <taxon>ecological metagenomes</taxon>
    </lineage>
</organism>
<name>A0A0F9VMV0_9ZZZZ</name>
<gene>
    <name evidence="1" type="ORF">LCGC14_0464750</name>
</gene>
<protein>
    <submittedName>
        <fullName evidence="1">Uncharacterized protein</fullName>
    </submittedName>
</protein>
<sequence>MKYFCIRCEKILSKKDEIEKSDHYGEFYCSPDCATDAYFEYAMSHPSTYEEMVEEQINQAIRDLTKR</sequence>
<proteinExistence type="predicted"/>
<dbReference type="AlphaFoldDB" id="A0A0F9VMV0"/>
<reference evidence="1" key="1">
    <citation type="journal article" date="2015" name="Nature">
        <title>Complex archaea that bridge the gap between prokaryotes and eukaryotes.</title>
        <authorList>
            <person name="Spang A."/>
            <person name="Saw J.H."/>
            <person name="Jorgensen S.L."/>
            <person name="Zaremba-Niedzwiedzka K."/>
            <person name="Martijn J."/>
            <person name="Lind A.E."/>
            <person name="van Eijk R."/>
            <person name="Schleper C."/>
            <person name="Guy L."/>
            <person name="Ettema T.J."/>
        </authorList>
    </citation>
    <scope>NUCLEOTIDE SEQUENCE</scope>
</reference>